<keyword evidence="1" id="KW-1133">Transmembrane helix</keyword>
<evidence type="ECO:0000256" key="1">
    <source>
        <dbReference type="SAM" id="Phobius"/>
    </source>
</evidence>
<feature type="transmembrane region" description="Helical" evidence="1">
    <location>
        <begin position="6"/>
        <end position="29"/>
    </location>
</feature>
<dbReference type="Proteomes" id="UP001595387">
    <property type="component" value="Unassembled WGS sequence"/>
</dbReference>
<accession>A0ABV7AAP5</accession>
<evidence type="ECO:0000313" key="3">
    <source>
        <dbReference type="Proteomes" id="UP001595387"/>
    </source>
</evidence>
<organism evidence="2 3">
    <name type="scientific">Virgibacillus sediminis</name>
    <dbReference type="NCBI Taxonomy" id="202260"/>
    <lineage>
        <taxon>Bacteria</taxon>
        <taxon>Bacillati</taxon>
        <taxon>Bacillota</taxon>
        <taxon>Bacilli</taxon>
        <taxon>Bacillales</taxon>
        <taxon>Bacillaceae</taxon>
        <taxon>Virgibacillus</taxon>
    </lineage>
</organism>
<feature type="transmembrane region" description="Helical" evidence="1">
    <location>
        <begin position="99"/>
        <end position="125"/>
    </location>
</feature>
<keyword evidence="1" id="KW-0472">Membrane</keyword>
<reference evidence="3" key="1">
    <citation type="journal article" date="2019" name="Int. J. Syst. Evol. Microbiol.">
        <title>The Global Catalogue of Microorganisms (GCM) 10K type strain sequencing project: providing services to taxonomists for standard genome sequencing and annotation.</title>
        <authorList>
            <consortium name="The Broad Institute Genomics Platform"/>
            <consortium name="The Broad Institute Genome Sequencing Center for Infectious Disease"/>
            <person name="Wu L."/>
            <person name="Ma J."/>
        </authorList>
    </citation>
    <scope>NUCLEOTIDE SEQUENCE [LARGE SCALE GENOMIC DNA]</scope>
    <source>
        <strain evidence="3">KCTC 13193</strain>
    </source>
</reference>
<dbReference type="Pfam" id="PF11877">
    <property type="entry name" value="DUF3397"/>
    <property type="match status" value="1"/>
</dbReference>
<comment type="caution">
    <text evidence="2">The sequence shown here is derived from an EMBL/GenBank/DDBJ whole genome shotgun (WGS) entry which is preliminary data.</text>
</comment>
<protein>
    <submittedName>
        <fullName evidence="2">DUF3397 domain-containing protein</fullName>
    </submittedName>
</protein>
<keyword evidence="1" id="KW-0812">Transmembrane</keyword>
<sequence length="126" mass="14770">MADYIIYLIAFFIAAPFIASWLVYQFSLIMGTRKRKAFHRAINWTTIFYIAAVGFEFMIVFDVQIWGIMMAVLLGILAVLILLQWKLNSEVVFGKAFKILWRFSFLLFFFLYVILIIIGVGKFVIY</sequence>
<feature type="transmembrane region" description="Helical" evidence="1">
    <location>
        <begin position="41"/>
        <end position="59"/>
    </location>
</feature>
<gene>
    <name evidence="2" type="ORF">ACFODW_17925</name>
</gene>
<evidence type="ECO:0000313" key="2">
    <source>
        <dbReference type="EMBL" id="MFC2950206.1"/>
    </source>
</evidence>
<dbReference type="InterPro" id="IPR024515">
    <property type="entry name" value="DUF3397"/>
</dbReference>
<keyword evidence="3" id="KW-1185">Reference proteome</keyword>
<name>A0ABV7AAP5_9BACI</name>
<proteinExistence type="predicted"/>
<dbReference type="RefSeq" id="WP_390308291.1">
    <property type="nucleotide sequence ID" value="NZ_JBHRRZ010000040.1"/>
</dbReference>
<dbReference type="EMBL" id="JBHRRZ010000040">
    <property type="protein sequence ID" value="MFC2950206.1"/>
    <property type="molecule type" value="Genomic_DNA"/>
</dbReference>
<feature type="transmembrane region" description="Helical" evidence="1">
    <location>
        <begin position="65"/>
        <end position="87"/>
    </location>
</feature>